<evidence type="ECO:0000259" key="4">
    <source>
        <dbReference type="Pfam" id="PF00117"/>
    </source>
</evidence>
<organism evidence="8 9">
    <name type="scientific">Pseudooceanicola antarcticus</name>
    <dbReference type="NCBI Taxonomy" id="1247613"/>
    <lineage>
        <taxon>Bacteria</taxon>
        <taxon>Pseudomonadati</taxon>
        <taxon>Pseudomonadota</taxon>
        <taxon>Alphaproteobacteria</taxon>
        <taxon>Rhodobacterales</taxon>
        <taxon>Paracoccaceae</taxon>
        <taxon>Pseudooceanicola</taxon>
    </lineage>
</organism>
<keyword evidence="10" id="KW-1185">Reference proteome</keyword>
<dbReference type="Gene3D" id="3.40.50.880">
    <property type="match status" value="1"/>
</dbReference>
<evidence type="ECO:0000256" key="1">
    <source>
        <dbReference type="ARBA" id="ARBA00022962"/>
    </source>
</evidence>
<keyword evidence="3" id="KW-0822">Tryptophan biosynthesis</keyword>
<dbReference type="Pfam" id="PF00117">
    <property type="entry name" value="GATase"/>
    <property type="match status" value="1"/>
</dbReference>
<comment type="catalytic activity">
    <reaction evidence="3">
        <text>chorismate + L-glutamine = anthranilate + pyruvate + L-glutamate + H(+)</text>
        <dbReference type="Rhea" id="RHEA:21732"/>
        <dbReference type="ChEBI" id="CHEBI:15361"/>
        <dbReference type="ChEBI" id="CHEBI:15378"/>
        <dbReference type="ChEBI" id="CHEBI:16567"/>
        <dbReference type="ChEBI" id="CHEBI:29748"/>
        <dbReference type="ChEBI" id="CHEBI:29985"/>
        <dbReference type="ChEBI" id="CHEBI:58359"/>
        <dbReference type="EC" id="4.1.3.27"/>
    </reaction>
</comment>
<reference evidence="7 10" key="2">
    <citation type="journal article" date="2018" name="Int. J. Syst. Evol. Microbiol.">
        <title>Pseudooceanicola lipolyticus sp. nov., a marine alphaproteobacterium, reclassification of Oceanicola flagellatus as Pseudooceanicola flagellatus comb. nov. and emended description of the genus Pseudooceanicola.</title>
        <authorList>
            <person name="Huang M.-M."/>
            <person name="Guo L.-L."/>
            <person name="Wu Y.-H."/>
            <person name="Lai Q.-L."/>
            <person name="Shao Z.-Z."/>
            <person name="Wang C.-S."/>
            <person name="Wu M."/>
            <person name="Xu X.-W."/>
        </authorList>
    </citation>
    <scope>NUCLEOTIDE SEQUENCE [LARGE SCALE GENOMIC DNA]</scope>
    <source>
        <strain evidence="7 10">Ar-45</strain>
    </source>
</reference>
<dbReference type="InterPro" id="IPR015890">
    <property type="entry name" value="Chorismate_C"/>
</dbReference>
<reference evidence="8 9" key="1">
    <citation type="submission" date="2017-09" db="EMBL/GenBank/DDBJ databases">
        <authorList>
            <person name="Ehlers B."/>
            <person name="Leendertz F.H."/>
        </authorList>
    </citation>
    <scope>NUCLEOTIDE SEQUENCE [LARGE SCALE GENOMIC DNA]</scope>
    <source>
        <strain evidence="8 9">CGMCC 1.12662</strain>
    </source>
</reference>
<dbReference type="PANTHER" id="PTHR11236">
    <property type="entry name" value="AMINOBENZOATE/ANTHRANILATE SYNTHASE"/>
    <property type="match status" value="1"/>
</dbReference>
<dbReference type="RefSeq" id="WP_097147103.1">
    <property type="nucleotide sequence ID" value="NZ_OBEA01000007.1"/>
</dbReference>
<keyword evidence="3" id="KW-0057">Aromatic amino acid biosynthesis</keyword>
<keyword evidence="3" id="KW-0028">Amino-acid biosynthesis</keyword>
<dbReference type="EC" id="4.1.3.27" evidence="2 3"/>
<dbReference type="AlphaFoldDB" id="A0A285JBC4"/>
<evidence type="ECO:0000313" key="10">
    <source>
        <dbReference type="Proteomes" id="UP000231702"/>
    </source>
</evidence>
<evidence type="ECO:0000259" key="6">
    <source>
        <dbReference type="Pfam" id="PF04715"/>
    </source>
</evidence>
<dbReference type="InterPro" id="IPR010112">
    <property type="entry name" value="TrpE-G_bact"/>
</dbReference>
<accession>A0A285JBC4</accession>
<dbReference type="PRINTS" id="PR00097">
    <property type="entry name" value="ANTSNTHASEII"/>
</dbReference>
<dbReference type="InterPro" id="IPR029062">
    <property type="entry name" value="Class_I_gatase-like"/>
</dbReference>
<dbReference type="Pfam" id="PF04715">
    <property type="entry name" value="Anth_synt_I_N"/>
    <property type="match status" value="1"/>
</dbReference>
<dbReference type="InterPro" id="IPR017926">
    <property type="entry name" value="GATASE"/>
</dbReference>
<proteinExistence type="predicted"/>
<keyword evidence="1" id="KW-0315">Glutamine amidotransferase</keyword>
<dbReference type="InterPro" id="IPR006805">
    <property type="entry name" value="Anth_synth_I_N"/>
</dbReference>
<keyword evidence="3 7" id="KW-0456">Lyase</keyword>
<dbReference type="PANTHER" id="PTHR11236:SF9">
    <property type="entry name" value="ANTHRANILATE SYNTHASE COMPONENT 1"/>
    <property type="match status" value="1"/>
</dbReference>
<evidence type="ECO:0000259" key="5">
    <source>
        <dbReference type="Pfam" id="PF00425"/>
    </source>
</evidence>
<name>A0A285JBC4_9RHOB</name>
<dbReference type="PRINTS" id="PR00096">
    <property type="entry name" value="GATASE"/>
</dbReference>
<dbReference type="SUPFAM" id="SSF56322">
    <property type="entry name" value="ADC synthase"/>
    <property type="match status" value="1"/>
</dbReference>
<evidence type="ECO:0000256" key="3">
    <source>
        <dbReference type="PIRNR" id="PIRNR036934"/>
    </source>
</evidence>
<dbReference type="Gene3D" id="3.60.120.10">
    <property type="entry name" value="Anthranilate synthase"/>
    <property type="match status" value="1"/>
</dbReference>
<feature type="domain" description="Chorismate-utilising enzyme C-terminal" evidence="5">
    <location>
        <begin position="240"/>
        <end position="492"/>
    </location>
</feature>
<evidence type="ECO:0000256" key="2">
    <source>
        <dbReference type="NCBIfam" id="TIGR01815"/>
    </source>
</evidence>
<dbReference type="NCBIfam" id="TIGR00566">
    <property type="entry name" value="trpG_papA"/>
    <property type="match status" value="1"/>
</dbReference>
<dbReference type="EMBL" id="OBEA01000007">
    <property type="protein sequence ID" value="SNY57570.1"/>
    <property type="molecule type" value="Genomic_DNA"/>
</dbReference>
<protein>
    <recommendedName>
        <fullName evidence="2 3">Anthranilate synthase</fullName>
        <ecNumber evidence="2 3">4.1.3.27</ecNumber>
    </recommendedName>
</protein>
<dbReference type="UniPathway" id="UPA00035">
    <property type="reaction ID" value="UER00040"/>
</dbReference>
<dbReference type="InterPro" id="IPR005801">
    <property type="entry name" value="ADC_synthase"/>
</dbReference>
<dbReference type="GO" id="GO:0000162">
    <property type="term" value="P:L-tryptophan biosynthetic process"/>
    <property type="evidence" value="ECO:0007669"/>
    <property type="project" value="UniProtKB-UniRule"/>
</dbReference>
<gene>
    <name evidence="7" type="ORF">CVM39_05375</name>
    <name evidence="8" type="ORF">SAMN06297129_3406</name>
</gene>
<sequence>MTDLTFRTKGGVNVTRREMRGTYPTDTEALARRLDSHHGVLLSSNYEYPGRYTRWDFGFSEPPILVEARGRDMRIKALNGRGKVLLQIIAPALDGLEALSDTRIAEDEIAMVIRAPDRVVSEEERSRAPSVFSVLRALVDLFFTDEDGHLGLYGAFGYDLAFQFEPIEFTLERPEEQRDLVLFLADDIIVSDHYSTATMRYRYEFSAGDLSTEGLAGGTPAEPFVKGPEDLPRGDHVPGEYAKLVVDAKESFRRGDLFEVVPGQVFYEPCKDSPSAIYERLKKINPAPFGFIMNLGEQEYLVGASPEMFVRVTGRRVETCPISGTIKRGRDAIEDSEQILALLQSKKDESELTMCSDVDRNDKSRVCEPGSVRVIGRRQIEMYSRLIHTVDHIEGRLREGMDSMDAFLSHAWAVTVTGAPKLWAMRFIEKHEKSTRKWYGGAVGAVQFNGDMNTGLTLRTIRIKNGVAEVRAGATLLNDSDPDAEEAETELKASAMRAAIRGDHGENDISSDDFRLKRGLGRRILLVDHEDSFVHTLANYFRQTGAKVMTTRTPVAEELLDEFAPDLVVLSPGPGSPSDFSTADTIRKSLDRGMALFGVCLGLQSICEFSGAELRQLDDPMHGKPSRIKITDPGIVFDGLGEEVTIGRYHSLYAAEETLPPEIRVTARSSDGIVMGIEHRDLPIAAVQFHPESIMSLGQDAGMRMIENVVERLGSNNK</sequence>
<dbReference type="NCBIfam" id="TIGR01815">
    <property type="entry name" value="TrpE-clade3"/>
    <property type="match status" value="1"/>
</dbReference>
<dbReference type="Proteomes" id="UP000231655">
    <property type="component" value="Unassembled WGS sequence"/>
</dbReference>
<evidence type="ECO:0000313" key="8">
    <source>
        <dbReference type="EMBL" id="SNY57570.1"/>
    </source>
</evidence>
<dbReference type="Proteomes" id="UP000231702">
    <property type="component" value="Unassembled WGS sequence"/>
</dbReference>
<comment type="pathway">
    <text evidence="3">Amino-acid biosynthesis; L-tryptophan biosynthesis; L-tryptophan from chorismate: step 1/5.</text>
</comment>
<dbReference type="InterPro" id="IPR019999">
    <property type="entry name" value="Anth_synth_I-like"/>
</dbReference>
<feature type="domain" description="Glutamine amidotransferase" evidence="4">
    <location>
        <begin position="525"/>
        <end position="699"/>
    </location>
</feature>
<dbReference type="OrthoDB" id="9803598at2"/>
<dbReference type="Pfam" id="PF00425">
    <property type="entry name" value="Chorismate_bind"/>
    <property type="match status" value="1"/>
</dbReference>
<dbReference type="NCBIfam" id="NF010081">
    <property type="entry name" value="PRK13566.1"/>
    <property type="match status" value="1"/>
</dbReference>
<dbReference type="CDD" id="cd01743">
    <property type="entry name" value="GATase1_Anthranilate_Synthase"/>
    <property type="match status" value="1"/>
</dbReference>
<dbReference type="PROSITE" id="PS51273">
    <property type="entry name" value="GATASE_TYPE_1"/>
    <property type="match status" value="1"/>
</dbReference>
<dbReference type="InterPro" id="IPR006221">
    <property type="entry name" value="TrpG/PapA_dom"/>
</dbReference>
<dbReference type="SUPFAM" id="SSF52317">
    <property type="entry name" value="Class I glutamine amidotransferase-like"/>
    <property type="match status" value="1"/>
</dbReference>
<dbReference type="GO" id="GO:0004049">
    <property type="term" value="F:anthranilate synthase activity"/>
    <property type="evidence" value="ECO:0007669"/>
    <property type="project" value="UniProtKB-UniRule"/>
</dbReference>
<evidence type="ECO:0000313" key="7">
    <source>
        <dbReference type="EMBL" id="PJE30876.1"/>
    </source>
</evidence>
<evidence type="ECO:0000313" key="9">
    <source>
        <dbReference type="Proteomes" id="UP000231655"/>
    </source>
</evidence>
<feature type="domain" description="Anthranilate synthase component I N-terminal" evidence="6">
    <location>
        <begin position="30"/>
        <end position="195"/>
    </location>
</feature>
<dbReference type="PIRSF" id="PIRSF036934">
    <property type="entry name" value="TrpE-G"/>
    <property type="match status" value="1"/>
</dbReference>
<dbReference type="EMBL" id="PGTD01000012">
    <property type="protein sequence ID" value="PJE30876.1"/>
    <property type="molecule type" value="Genomic_DNA"/>
</dbReference>